<comment type="similarity">
    <text evidence="2 6">Belongs to the RER1 family.</text>
</comment>
<comment type="subcellular location">
    <subcellularLocation>
        <location evidence="1">Membrane</location>
        <topology evidence="1">Multi-pass membrane protein</topology>
    </subcellularLocation>
</comment>
<evidence type="ECO:0000256" key="2">
    <source>
        <dbReference type="ARBA" id="ARBA00006070"/>
    </source>
</evidence>
<dbReference type="EMBL" id="JAWIZZ010000047">
    <property type="protein sequence ID" value="KAK5779341.1"/>
    <property type="molecule type" value="Genomic_DNA"/>
</dbReference>
<organism evidence="8 9">
    <name type="scientific">Arxiozyma heterogenica</name>
    <dbReference type="NCBI Taxonomy" id="278026"/>
    <lineage>
        <taxon>Eukaryota</taxon>
        <taxon>Fungi</taxon>
        <taxon>Dikarya</taxon>
        <taxon>Ascomycota</taxon>
        <taxon>Saccharomycotina</taxon>
        <taxon>Saccharomycetes</taxon>
        <taxon>Saccharomycetales</taxon>
        <taxon>Saccharomycetaceae</taxon>
        <taxon>Arxiozyma</taxon>
    </lineage>
</organism>
<proteinExistence type="inferred from homology"/>
<keyword evidence="9" id="KW-1185">Reference proteome</keyword>
<evidence type="ECO:0000256" key="1">
    <source>
        <dbReference type="ARBA" id="ARBA00004141"/>
    </source>
</evidence>
<evidence type="ECO:0000256" key="4">
    <source>
        <dbReference type="ARBA" id="ARBA00022989"/>
    </source>
</evidence>
<dbReference type="PIRSF" id="PIRSF016013">
    <property type="entry name" value="AtER_Rer1p"/>
    <property type="match status" value="1"/>
</dbReference>
<evidence type="ECO:0000256" key="5">
    <source>
        <dbReference type="ARBA" id="ARBA00023136"/>
    </source>
</evidence>
<dbReference type="Proteomes" id="UP001306508">
    <property type="component" value="Unassembled WGS sequence"/>
</dbReference>
<evidence type="ECO:0000256" key="6">
    <source>
        <dbReference type="PIRNR" id="PIRNR016013"/>
    </source>
</evidence>
<dbReference type="GO" id="GO:0005783">
    <property type="term" value="C:endoplasmic reticulum"/>
    <property type="evidence" value="ECO:0007669"/>
    <property type="project" value="GOC"/>
</dbReference>
<gene>
    <name evidence="8" type="ORF">RI543_003231</name>
</gene>
<evidence type="ECO:0000256" key="3">
    <source>
        <dbReference type="ARBA" id="ARBA00022692"/>
    </source>
</evidence>
<reference evidence="9" key="1">
    <citation type="submission" date="2023-07" db="EMBL/GenBank/DDBJ databases">
        <title>A draft genome of Kazachstania heterogenica Y-27499.</title>
        <authorList>
            <person name="Donic C."/>
            <person name="Kralova J.S."/>
            <person name="Fidel L."/>
            <person name="Ben-Dor S."/>
            <person name="Jung S."/>
        </authorList>
    </citation>
    <scope>NUCLEOTIDE SEQUENCE [LARGE SCALE GENOMIC DNA]</scope>
    <source>
        <strain evidence="9">Y27499</strain>
    </source>
</reference>
<dbReference type="GO" id="GO:0000139">
    <property type="term" value="C:Golgi membrane"/>
    <property type="evidence" value="ECO:0007669"/>
    <property type="project" value="TreeGrafter"/>
</dbReference>
<comment type="function">
    <text evidence="6">Involved in the retrieval of endoplasmic reticulum membrane proteins from the early Golgi compartment.</text>
</comment>
<protein>
    <recommendedName>
        <fullName evidence="6">Protein RER1</fullName>
    </recommendedName>
</protein>
<dbReference type="AlphaFoldDB" id="A0AAN7ZXL7"/>
<feature type="transmembrane region" description="Helical" evidence="7">
    <location>
        <begin position="120"/>
        <end position="137"/>
    </location>
</feature>
<sequence length="164" mass="19580">MDFVKNLNSEEKGYGLTKYWVELQRFYQFYLDKVTPHTKGSFYIFSLNQFLAFLTPKFDISLQQEEANERLEAGGAPDEQSEEFRPFIRRLPEFKFWFNVMRGGIIAFLLTTTRVTDIPVYWPILLVYFIILFALTMRRQIQHMIKYKYIPLDLGKKKYSVTSV</sequence>
<evidence type="ECO:0000256" key="7">
    <source>
        <dbReference type="SAM" id="Phobius"/>
    </source>
</evidence>
<dbReference type="InterPro" id="IPR004932">
    <property type="entry name" value="Rer1"/>
</dbReference>
<dbReference type="GO" id="GO:0006890">
    <property type="term" value="P:retrograde vesicle-mediated transport, Golgi to endoplasmic reticulum"/>
    <property type="evidence" value="ECO:0007669"/>
    <property type="project" value="TreeGrafter"/>
</dbReference>
<accession>A0AAN7ZXL7</accession>
<feature type="transmembrane region" description="Helical" evidence="7">
    <location>
        <begin position="96"/>
        <end position="114"/>
    </location>
</feature>
<dbReference type="Pfam" id="PF03248">
    <property type="entry name" value="Rer1"/>
    <property type="match status" value="1"/>
</dbReference>
<dbReference type="PANTHER" id="PTHR10743">
    <property type="entry name" value="PROTEIN RER1"/>
    <property type="match status" value="1"/>
</dbReference>
<keyword evidence="4 7" id="KW-1133">Transmembrane helix</keyword>
<keyword evidence="5 6" id="KW-0472">Membrane</keyword>
<comment type="caution">
    <text evidence="8">The sequence shown here is derived from an EMBL/GenBank/DDBJ whole genome shotgun (WGS) entry which is preliminary data.</text>
</comment>
<name>A0AAN7ZXL7_9SACH</name>
<evidence type="ECO:0000313" key="8">
    <source>
        <dbReference type="EMBL" id="KAK5779341.1"/>
    </source>
</evidence>
<dbReference type="GO" id="GO:0006621">
    <property type="term" value="P:protein retention in ER lumen"/>
    <property type="evidence" value="ECO:0007669"/>
    <property type="project" value="TreeGrafter"/>
</dbReference>
<dbReference type="PANTHER" id="PTHR10743:SF0">
    <property type="entry name" value="PROTEIN RER1"/>
    <property type="match status" value="1"/>
</dbReference>
<evidence type="ECO:0000313" key="9">
    <source>
        <dbReference type="Proteomes" id="UP001306508"/>
    </source>
</evidence>
<keyword evidence="3 7" id="KW-0812">Transmembrane</keyword>